<organism evidence="1 3">
    <name type="scientific">Bacillus cereus</name>
    <dbReference type="NCBI Taxonomy" id="1396"/>
    <lineage>
        <taxon>Bacteria</taxon>
        <taxon>Bacillati</taxon>
        <taxon>Bacillota</taxon>
        <taxon>Bacilli</taxon>
        <taxon>Bacillales</taxon>
        <taxon>Bacillaceae</taxon>
        <taxon>Bacillus</taxon>
        <taxon>Bacillus cereus group</taxon>
    </lineage>
</organism>
<dbReference type="EMBL" id="NTSO01000002">
    <property type="protein sequence ID" value="PFF51776.1"/>
    <property type="molecule type" value="Genomic_DNA"/>
</dbReference>
<reference evidence="1 3" key="1">
    <citation type="submission" date="2015-12" db="EMBL/GenBank/DDBJ databases">
        <title>Bacillus cereus Group isolate.</title>
        <authorList>
            <person name="Kovac J."/>
        </authorList>
    </citation>
    <scope>NUCLEOTIDE SEQUENCE [LARGE SCALE GENOMIC DNA]</scope>
    <source>
        <strain evidence="1 3">FSL K6-0073</strain>
    </source>
</reference>
<comment type="caution">
    <text evidence="1">The sequence shown here is derived from an EMBL/GenBank/DDBJ whole genome shotgun (WGS) entry which is preliminary data.</text>
</comment>
<dbReference type="AlphaFoldDB" id="A0A9X0SQM1"/>
<sequence>MDFVSESHQLQYNHFISYLKSKKEQAIIYLLTSVGCSDEIVSQLYSFDGSYMEYNQKLFKVLNNELSEKKRMIIAVAFNLFNGADVTDELNLSRYDYGIDMYSVLCVLGKEMKVVRESLTILEDK</sequence>
<accession>A0A9X0SQM1</accession>
<dbReference type="RefSeq" id="WP_061662683.1">
    <property type="nucleotide sequence ID" value="NZ_LOMO01000001.1"/>
</dbReference>
<dbReference type="Proteomes" id="UP000220210">
    <property type="component" value="Unassembled WGS sequence"/>
</dbReference>
<name>A0A9X0SQM1_BACCE</name>
<reference evidence="2 4" key="2">
    <citation type="submission" date="2017-09" db="EMBL/GenBank/DDBJ databases">
        <title>Large-scale bioinformatics analysis of Bacillus genomes uncovers conserved roles of natural products in bacterial physiology.</title>
        <authorList>
            <consortium name="Agbiome Team Llc"/>
            <person name="Bleich R.M."/>
            <person name="Kirk G.J."/>
            <person name="Santa Maria K.C."/>
            <person name="Allen S.E."/>
            <person name="Farag S."/>
            <person name="Shank E.A."/>
            <person name="Bowers A."/>
        </authorList>
    </citation>
    <scope>NUCLEOTIDE SEQUENCE [LARGE SCALE GENOMIC DNA]</scope>
    <source>
        <strain evidence="2 4">AFS020204</strain>
    </source>
</reference>
<dbReference type="EMBL" id="LOMO01000001">
    <property type="protein sequence ID" value="KXY51348.1"/>
    <property type="molecule type" value="Genomic_DNA"/>
</dbReference>
<gene>
    <name evidence="1" type="ORF">AT268_33250</name>
    <name evidence="2" type="ORF">CN357_03520</name>
</gene>
<dbReference type="Proteomes" id="UP000075476">
    <property type="component" value="Unassembled WGS sequence"/>
</dbReference>
<evidence type="ECO:0000313" key="3">
    <source>
        <dbReference type="Proteomes" id="UP000075476"/>
    </source>
</evidence>
<evidence type="ECO:0000313" key="2">
    <source>
        <dbReference type="EMBL" id="PFF51776.1"/>
    </source>
</evidence>
<protein>
    <submittedName>
        <fullName evidence="1">Uncharacterized protein</fullName>
    </submittedName>
</protein>
<evidence type="ECO:0000313" key="4">
    <source>
        <dbReference type="Proteomes" id="UP000220210"/>
    </source>
</evidence>
<evidence type="ECO:0000313" key="1">
    <source>
        <dbReference type="EMBL" id="KXY51348.1"/>
    </source>
</evidence>
<proteinExistence type="predicted"/>